<name>A0A484BW09_DRONA</name>
<proteinExistence type="predicted"/>
<feature type="compositionally biased region" description="Basic and acidic residues" evidence="1">
    <location>
        <begin position="135"/>
        <end position="151"/>
    </location>
</feature>
<sequence length="151" mass="16231">MANTWTTRHLLECRKAWRVAVALAVAVAVAVAVAEPKVSTGSEARWAHPVIVFATVCRVSHTASATGTTQTLATVDELDNGQSSGQTGSWLHHIQLKSTCLFATKPLMMARSVGRPDVDSDDSDDTDDNDDTDESEKRQRTATEVPDGHTA</sequence>
<feature type="region of interest" description="Disordered" evidence="1">
    <location>
        <begin position="112"/>
        <end position="151"/>
    </location>
</feature>
<feature type="compositionally biased region" description="Acidic residues" evidence="1">
    <location>
        <begin position="119"/>
        <end position="134"/>
    </location>
</feature>
<dbReference type="AlphaFoldDB" id="A0A484BW09"/>
<evidence type="ECO:0000313" key="3">
    <source>
        <dbReference type="Proteomes" id="UP000295192"/>
    </source>
</evidence>
<evidence type="ECO:0000313" key="2">
    <source>
        <dbReference type="EMBL" id="TDG52115.1"/>
    </source>
</evidence>
<protein>
    <submittedName>
        <fullName evidence="2">Uncharacterized protein</fullName>
    </submittedName>
</protein>
<dbReference type="Proteomes" id="UP000295192">
    <property type="component" value="Unassembled WGS sequence"/>
</dbReference>
<dbReference type="EMBL" id="LSRL02000005">
    <property type="protein sequence ID" value="TDG52115.1"/>
    <property type="molecule type" value="Genomic_DNA"/>
</dbReference>
<comment type="caution">
    <text evidence="2">The sequence shown here is derived from an EMBL/GenBank/DDBJ whole genome shotgun (WGS) entry which is preliminary data.</text>
</comment>
<evidence type="ECO:0000256" key="1">
    <source>
        <dbReference type="SAM" id="MobiDB-lite"/>
    </source>
</evidence>
<reference evidence="2 3" key="1">
    <citation type="journal article" date="2019" name="J. Hered.">
        <title>An Improved Genome Assembly for Drosophila navojoa, the Basal Species in the mojavensis Cluster.</title>
        <authorList>
            <person name="Vanderlinde T."/>
            <person name="Dupim E.G."/>
            <person name="Nazario-Yepiz N.O."/>
            <person name="Carvalho A.B."/>
        </authorList>
    </citation>
    <scope>NUCLEOTIDE SEQUENCE [LARGE SCALE GENOMIC DNA]</scope>
    <source>
        <strain evidence="2">Navoj_Jal97</strain>
        <tissue evidence="2">Whole organism</tissue>
    </source>
</reference>
<accession>A0A484BW09</accession>
<keyword evidence="3" id="KW-1185">Reference proteome</keyword>
<organism evidence="2 3">
    <name type="scientific">Drosophila navojoa</name>
    <name type="common">Fruit fly</name>
    <dbReference type="NCBI Taxonomy" id="7232"/>
    <lineage>
        <taxon>Eukaryota</taxon>
        <taxon>Metazoa</taxon>
        <taxon>Ecdysozoa</taxon>
        <taxon>Arthropoda</taxon>
        <taxon>Hexapoda</taxon>
        <taxon>Insecta</taxon>
        <taxon>Pterygota</taxon>
        <taxon>Neoptera</taxon>
        <taxon>Endopterygota</taxon>
        <taxon>Diptera</taxon>
        <taxon>Brachycera</taxon>
        <taxon>Muscomorpha</taxon>
        <taxon>Ephydroidea</taxon>
        <taxon>Drosophilidae</taxon>
        <taxon>Drosophila</taxon>
    </lineage>
</organism>
<gene>
    <name evidence="2" type="ORF">AWZ03_001396</name>
</gene>